<proteinExistence type="predicted"/>
<gene>
    <name evidence="1" type="ORF">DSO57_1038381</name>
</gene>
<accession>A0ACC2U8B8</accession>
<evidence type="ECO:0000313" key="1">
    <source>
        <dbReference type="EMBL" id="KAJ9083068.1"/>
    </source>
</evidence>
<organism evidence="1 2">
    <name type="scientific">Entomophthora muscae</name>
    <dbReference type="NCBI Taxonomy" id="34485"/>
    <lineage>
        <taxon>Eukaryota</taxon>
        <taxon>Fungi</taxon>
        <taxon>Fungi incertae sedis</taxon>
        <taxon>Zoopagomycota</taxon>
        <taxon>Entomophthoromycotina</taxon>
        <taxon>Entomophthoromycetes</taxon>
        <taxon>Entomophthorales</taxon>
        <taxon>Entomophthoraceae</taxon>
        <taxon>Entomophthora</taxon>
    </lineage>
</organism>
<reference evidence="1" key="1">
    <citation type="submission" date="2022-04" db="EMBL/GenBank/DDBJ databases">
        <title>Genome of the entomopathogenic fungus Entomophthora muscae.</title>
        <authorList>
            <person name="Elya C."/>
            <person name="Lovett B.R."/>
            <person name="Lee E."/>
            <person name="Macias A.M."/>
            <person name="Hajek A.E."/>
            <person name="De Bivort B.L."/>
            <person name="Kasson M.T."/>
            <person name="De Fine Licht H.H."/>
            <person name="Stajich J.E."/>
        </authorList>
    </citation>
    <scope>NUCLEOTIDE SEQUENCE</scope>
    <source>
        <strain evidence="1">Berkeley</strain>
    </source>
</reference>
<sequence>MILEELALEASNATLISPRSLSLEQPTLLSENAARMISSISTVTRFSIRFSALVMELFFETAKHSALASMGLSRRALITAITAARQQHFTSEERSLITNGDQDYASVMDKCTNLGIYVVHHTFTLAELFAMSGFHFFSNSMKNGLWAAEESVRVLDGLFGSTETSRALASVVMLVRKELFEDQNFTLREETDRKKLLASIAKAMTAFACLQAVTHKRHSSSLKYTIKYRGFVPLKVLESEDEVSQNNCQSNRPFLIQEKKAACEVEFSCTLKVRRSKSFSFLPNENTVPSGVVELIDQSSDLGKGVHSNIGDQAFFDRLPTRSRSSAASSPPGSPVPSRVGIEDTLEYSKDFIPKESTFIPLIYRFMRYSTAAYGSNFIRLLGMASWDDVEMPVHHPNVHSFSKHTSLPIDSIIYSSFSSVNSCFSSGPGGLLEPANLHPLVHYVTVDHGVRAVVLTCRGTLGISDALTDLTCEYDPVQVGDKTFLAHSGILSTARALADVSSEVHSVIRKALEDYPDYGLTLCGHSLGGGVVSLISMLWTTRSVDEFGDTSFALGPHSRLPAGRPVYCYTYGSPSVISYEGSVYLQGLVTSIVYGSDLVPSLSLGTLRDFKNVATTLADEENLIQQIITRSLGISGKLLNTDVPLQEVTSEVSDSSMVRSANASDDWFWSLIKTMRADMQSEKLYPPGEIYHITSCTTPVDLARVVRQSENGNCPKRSLTIPALTTGSSHSSVQCLEVTLKRCENTINHFREINFSCTMFSDHSPRAYEDSLKALVASLSLGEL</sequence>
<protein>
    <submittedName>
        <fullName evidence="1">Uncharacterized protein</fullName>
    </submittedName>
</protein>
<dbReference type="EMBL" id="QTSX02001190">
    <property type="protein sequence ID" value="KAJ9083068.1"/>
    <property type="molecule type" value="Genomic_DNA"/>
</dbReference>
<name>A0ACC2U8B8_9FUNG</name>
<keyword evidence="2" id="KW-1185">Reference proteome</keyword>
<comment type="caution">
    <text evidence="1">The sequence shown here is derived from an EMBL/GenBank/DDBJ whole genome shotgun (WGS) entry which is preliminary data.</text>
</comment>
<dbReference type="Proteomes" id="UP001165960">
    <property type="component" value="Unassembled WGS sequence"/>
</dbReference>
<evidence type="ECO:0000313" key="2">
    <source>
        <dbReference type="Proteomes" id="UP001165960"/>
    </source>
</evidence>